<evidence type="ECO:0000313" key="2">
    <source>
        <dbReference type="EMBL" id="MEL5994702.1"/>
    </source>
</evidence>
<keyword evidence="3" id="KW-1185">Reference proteome</keyword>
<name>A0ABU9LX55_9BACT</name>
<organism evidence="2 3">
    <name type="scientific">Hymenobacter segetis</name>
    <dbReference type="NCBI Taxonomy" id="2025509"/>
    <lineage>
        <taxon>Bacteria</taxon>
        <taxon>Pseudomonadati</taxon>
        <taxon>Bacteroidota</taxon>
        <taxon>Cytophagia</taxon>
        <taxon>Cytophagales</taxon>
        <taxon>Hymenobacteraceae</taxon>
        <taxon>Hymenobacter</taxon>
    </lineage>
</organism>
<protein>
    <recommendedName>
        <fullName evidence="4">DUF3575 domain-containing protein</fullName>
    </recommendedName>
</protein>
<evidence type="ECO:0000313" key="3">
    <source>
        <dbReference type="Proteomes" id="UP001479606"/>
    </source>
</evidence>
<proteinExistence type="predicted"/>
<feature type="chain" id="PRO_5047103465" description="DUF3575 domain-containing protein" evidence="1">
    <location>
        <begin position="23"/>
        <end position="235"/>
    </location>
</feature>
<gene>
    <name evidence="2" type="ORF">AAFH49_10825</name>
</gene>
<accession>A0ABU9LX55</accession>
<reference evidence="2 3" key="1">
    <citation type="journal article" date="2018" name="Arch. Microbiol.">
        <title>Hymenobacter segetis sp. nov., isolated from soil.</title>
        <authorList>
            <person name="Ten L.N."/>
            <person name="Lim S.J."/>
            <person name="Kim B.O."/>
            <person name="Kang I.K."/>
            <person name="Jung H.Y."/>
        </authorList>
    </citation>
    <scope>NUCLEOTIDE SEQUENCE [LARGE SCALE GENOMIC DNA]</scope>
    <source>
        <strain evidence="2 3">S7-3-11</strain>
    </source>
</reference>
<feature type="signal peptide" evidence="1">
    <location>
        <begin position="1"/>
        <end position="22"/>
    </location>
</feature>
<keyword evidence="1" id="KW-0732">Signal</keyword>
<comment type="caution">
    <text evidence="2">The sequence shown here is derived from an EMBL/GenBank/DDBJ whole genome shotgun (WGS) entry which is preliminary data.</text>
</comment>
<dbReference type="EMBL" id="JBCEVZ010000021">
    <property type="protein sequence ID" value="MEL5994702.1"/>
    <property type="molecule type" value="Genomic_DNA"/>
</dbReference>
<evidence type="ECO:0000256" key="1">
    <source>
        <dbReference type="SAM" id="SignalP"/>
    </source>
</evidence>
<evidence type="ECO:0008006" key="4">
    <source>
        <dbReference type="Google" id="ProtNLM"/>
    </source>
</evidence>
<dbReference type="RefSeq" id="WP_342298017.1">
    <property type="nucleotide sequence ID" value="NZ_JBCEVZ010000021.1"/>
</dbReference>
<sequence>MPLLAHRLRVFALGIGLLPALAAPARAQTAPTAAPPASAPSPRLLLKSGLRLTHLFYLPDARSWQLLLPISFGLEYRLRPRLSAYAQAEADISAGRAPRGRRGSPLLPTPGTSVSLGARYYFNQPAEAQASPEPWGNYVALEASAELAQLSSRRGRRGRGLSVGRVTPALFALCGTQHRGPSHRLLYDLNAGLGIEAPPAYSAEAGTRPPWDVAAQVNLRVYFANQHHAAKASQP</sequence>
<dbReference type="Proteomes" id="UP001479606">
    <property type="component" value="Unassembled WGS sequence"/>
</dbReference>